<keyword evidence="1" id="KW-0812">Transmembrane</keyword>
<reference evidence="3 4" key="1">
    <citation type="submission" date="2016-07" db="EMBL/GenBank/DDBJ databases">
        <title>Pervasive Adenine N6-methylation of Active Genes in Fungi.</title>
        <authorList>
            <consortium name="DOE Joint Genome Institute"/>
            <person name="Mondo S.J."/>
            <person name="Dannebaum R.O."/>
            <person name="Kuo R.C."/>
            <person name="Labutti K."/>
            <person name="Haridas S."/>
            <person name="Kuo A."/>
            <person name="Salamov A."/>
            <person name="Ahrendt S.R."/>
            <person name="Lipzen A."/>
            <person name="Sullivan W."/>
            <person name="Andreopoulos W.B."/>
            <person name="Clum A."/>
            <person name="Lindquist E."/>
            <person name="Daum C."/>
            <person name="Ramamoorthy G.K."/>
            <person name="Gryganskyi A."/>
            <person name="Culley D."/>
            <person name="Magnuson J.K."/>
            <person name="James T.Y."/>
            <person name="O'Malley M.A."/>
            <person name="Stajich J.E."/>
            <person name="Spatafora J.W."/>
            <person name="Visel A."/>
            <person name="Grigoriev I.V."/>
        </authorList>
    </citation>
    <scope>NUCLEOTIDE SEQUENCE [LARGE SCALE GENOMIC DNA]</scope>
    <source>
        <strain evidence="3 4">CBS 931.73</strain>
    </source>
</reference>
<gene>
    <name evidence="3" type="ORF">K493DRAFT_318439</name>
</gene>
<dbReference type="InterPro" id="IPR016137">
    <property type="entry name" value="RGS"/>
</dbReference>
<dbReference type="PANTHER" id="PTHR10845:SF192">
    <property type="entry name" value="DOUBLE HIT, ISOFORM B"/>
    <property type="match status" value="1"/>
</dbReference>
<evidence type="ECO:0000259" key="2">
    <source>
        <dbReference type="PROSITE" id="PS50132"/>
    </source>
</evidence>
<name>A0A1Y1XVK1_9FUNG</name>
<dbReference type="PANTHER" id="PTHR10845">
    <property type="entry name" value="REGULATOR OF G PROTEIN SIGNALING"/>
    <property type="match status" value="1"/>
</dbReference>
<organism evidence="3 4">
    <name type="scientific">Basidiobolus meristosporus CBS 931.73</name>
    <dbReference type="NCBI Taxonomy" id="1314790"/>
    <lineage>
        <taxon>Eukaryota</taxon>
        <taxon>Fungi</taxon>
        <taxon>Fungi incertae sedis</taxon>
        <taxon>Zoopagomycota</taxon>
        <taxon>Entomophthoromycotina</taxon>
        <taxon>Basidiobolomycetes</taxon>
        <taxon>Basidiobolales</taxon>
        <taxon>Basidiobolaceae</taxon>
        <taxon>Basidiobolus</taxon>
    </lineage>
</organism>
<dbReference type="OrthoDB" id="196547at2759"/>
<feature type="transmembrane region" description="Helical" evidence="1">
    <location>
        <begin position="6"/>
        <end position="28"/>
    </location>
</feature>
<feature type="transmembrane region" description="Helical" evidence="1">
    <location>
        <begin position="277"/>
        <end position="296"/>
    </location>
</feature>
<dbReference type="AlphaFoldDB" id="A0A1Y1XVK1"/>
<accession>A0A1Y1XVK1</accession>
<dbReference type="EMBL" id="MCFE01000422">
    <property type="protein sequence ID" value="ORX89779.1"/>
    <property type="molecule type" value="Genomic_DNA"/>
</dbReference>
<evidence type="ECO:0000313" key="3">
    <source>
        <dbReference type="EMBL" id="ORX89779.1"/>
    </source>
</evidence>
<feature type="transmembrane region" description="Helical" evidence="1">
    <location>
        <begin position="43"/>
        <end position="63"/>
    </location>
</feature>
<feature type="transmembrane region" description="Helical" evidence="1">
    <location>
        <begin position="172"/>
        <end position="194"/>
    </location>
</feature>
<keyword evidence="4" id="KW-1185">Reference proteome</keyword>
<feature type="transmembrane region" description="Helical" evidence="1">
    <location>
        <begin position="214"/>
        <end position="234"/>
    </location>
</feature>
<dbReference type="Proteomes" id="UP000193498">
    <property type="component" value="Unassembled WGS sequence"/>
</dbReference>
<feature type="transmembrane region" description="Helical" evidence="1">
    <location>
        <begin position="246"/>
        <end position="265"/>
    </location>
</feature>
<feature type="transmembrane region" description="Helical" evidence="1">
    <location>
        <begin position="75"/>
        <end position="97"/>
    </location>
</feature>
<feature type="domain" description="RGS" evidence="2">
    <location>
        <begin position="324"/>
        <end position="437"/>
    </location>
</feature>
<dbReference type="Pfam" id="PF00615">
    <property type="entry name" value="RGS"/>
    <property type="match status" value="1"/>
</dbReference>
<keyword evidence="1" id="KW-1133">Transmembrane helix</keyword>
<dbReference type="SUPFAM" id="SSF48097">
    <property type="entry name" value="Regulator of G-protein signaling, RGS"/>
    <property type="match status" value="1"/>
</dbReference>
<dbReference type="InterPro" id="IPR044926">
    <property type="entry name" value="RGS_subdomain_2"/>
</dbReference>
<dbReference type="Gene3D" id="1.10.167.10">
    <property type="entry name" value="Regulator of G-protein Signalling 4, domain 2"/>
    <property type="match status" value="1"/>
</dbReference>
<keyword evidence="1" id="KW-0472">Membrane</keyword>
<dbReference type="InParanoid" id="A0A1Y1XVK1"/>
<dbReference type="InterPro" id="IPR036305">
    <property type="entry name" value="RGS_sf"/>
</dbReference>
<dbReference type="PROSITE" id="PS50132">
    <property type="entry name" value="RGS"/>
    <property type="match status" value="1"/>
</dbReference>
<protein>
    <recommendedName>
        <fullName evidence="2">RGS domain-containing protein</fullName>
    </recommendedName>
</protein>
<sequence length="446" mass="51335">MLDAGAIAAAIIGPIWVIQSVVIAIMLWKRRHCEFIRYRSPKLTILSIFTTCLIHMVLALHWTNTYEVPCFVNMWVLQLGYYLVDWVIIVKSVRLLFIYNLSAAKLATTLNAPASPPWPKQITQQKRDFLNHSEIEMPDISSISAVITIPKPSDLSSNWYHRHKNLGTPKSLFRLMFGALLVHLIVLVIQQALGYSVSTSFYITSDLCFDRWEWISFQIFLGFYSCIFITLLIQSKDINDAYGIRLELIIVTIESLLFNGVFIVYFSVSRISLSRELAISIGAFVFSSVYYFFMAIKPALQAYGFFHGGSFGAQPQPLKLDNESFELVLNSPDLFQQFKLFAVKDFTVENLLCYEQYQQLHQIPPESGCLNNALVKFFETFVHVNSNLMVNLTSATRHEIEDLVQRQECHLGMYDSLYLEVKDLMFRNTFPRFLLSDENSSNLYYP</sequence>
<dbReference type="CDD" id="cd07440">
    <property type="entry name" value="RGS"/>
    <property type="match status" value="1"/>
</dbReference>
<dbReference type="SMART" id="SM00315">
    <property type="entry name" value="RGS"/>
    <property type="match status" value="1"/>
</dbReference>
<evidence type="ECO:0000256" key="1">
    <source>
        <dbReference type="SAM" id="Phobius"/>
    </source>
</evidence>
<evidence type="ECO:0000313" key="4">
    <source>
        <dbReference type="Proteomes" id="UP000193498"/>
    </source>
</evidence>
<comment type="caution">
    <text evidence="3">The sequence shown here is derived from an EMBL/GenBank/DDBJ whole genome shotgun (WGS) entry which is preliminary data.</text>
</comment>
<proteinExistence type="predicted"/>